<dbReference type="InterPro" id="IPR011877">
    <property type="entry name" value="Ribokinase"/>
</dbReference>
<feature type="binding site" evidence="9">
    <location>
        <begin position="249"/>
        <end position="250"/>
    </location>
    <ligand>
        <name>ATP</name>
        <dbReference type="ChEBI" id="CHEBI:30616"/>
    </ligand>
</feature>
<feature type="binding site" evidence="9">
    <location>
        <position position="250"/>
    </location>
    <ligand>
        <name>substrate</name>
    </ligand>
</feature>
<comment type="caution">
    <text evidence="11">The sequence shown here is derived from an EMBL/GenBank/DDBJ whole genome shotgun (WGS) entry which is preliminary data.</text>
</comment>
<feature type="binding site" evidence="9">
    <location>
        <position position="183"/>
    </location>
    <ligand>
        <name>ATP</name>
        <dbReference type="ChEBI" id="CHEBI:30616"/>
    </ligand>
</feature>
<keyword evidence="3 9" id="KW-0547">Nucleotide-binding</keyword>
<keyword evidence="12" id="KW-1185">Reference proteome</keyword>
<dbReference type="RefSeq" id="WP_380006351.1">
    <property type="nucleotide sequence ID" value="NZ_JBHLYR010000014.1"/>
</dbReference>
<comment type="cofactor">
    <cofactor evidence="9">
        <name>Mg(2+)</name>
        <dbReference type="ChEBI" id="CHEBI:18420"/>
    </cofactor>
    <text evidence="9">Requires a divalent cation, most likely magnesium in vivo, as an electrophilic catalyst to aid phosphoryl group transfer. It is the chelate of the metal and the nucleotide that is the actual substrate.</text>
</comment>
<feature type="binding site" evidence="9">
    <location>
        <position position="285"/>
    </location>
    <ligand>
        <name>K(+)</name>
        <dbReference type="ChEBI" id="CHEBI:29103"/>
    </ligand>
</feature>
<comment type="caution">
    <text evidence="9">Lacks conserved residue(s) required for the propagation of feature annotation.</text>
</comment>
<comment type="function">
    <text evidence="9">Catalyzes the phosphorylation of ribose at O-5 in a reaction requiring ATP and magnesium. The resulting D-ribose-5-phosphate can then be used either for sythesis of nucleotides, histidine, and tryptophan, or as a component of the pentose phosphate pathway.</text>
</comment>
<feature type="binding site" evidence="9">
    <location>
        <position position="289"/>
    </location>
    <ligand>
        <name>K(+)</name>
        <dbReference type="ChEBI" id="CHEBI:29103"/>
    </ligand>
</feature>
<comment type="similarity">
    <text evidence="9">Belongs to the carbohydrate kinase PfkB family. Ribokinase subfamily.</text>
</comment>
<evidence type="ECO:0000256" key="2">
    <source>
        <dbReference type="ARBA" id="ARBA00022723"/>
    </source>
</evidence>
<keyword evidence="8 9" id="KW-0119">Carbohydrate metabolism</keyword>
<name>A0ABV6AV75_9DEIO</name>
<dbReference type="PANTHER" id="PTHR10584:SF166">
    <property type="entry name" value="RIBOKINASE"/>
    <property type="match status" value="1"/>
</dbReference>
<proteinExistence type="inferred from homology"/>
<feature type="binding site" evidence="9">
    <location>
        <position position="244"/>
    </location>
    <ligand>
        <name>K(+)</name>
        <dbReference type="ChEBI" id="CHEBI:29103"/>
    </ligand>
</feature>
<feature type="binding site" evidence="9">
    <location>
        <position position="280"/>
    </location>
    <ligand>
        <name>K(+)</name>
        <dbReference type="ChEBI" id="CHEBI:29103"/>
    </ligand>
</feature>
<keyword evidence="7 9" id="KW-0630">Potassium</keyword>
<comment type="catalytic activity">
    <reaction evidence="9">
        <text>D-ribose + ATP = D-ribose 5-phosphate + ADP + H(+)</text>
        <dbReference type="Rhea" id="RHEA:13697"/>
        <dbReference type="ChEBI" id="CHEBI:15378"/>
        <dbReference type="ChEBI" id="CHEBI:30616"/>
        <dbReference type="ChEBI" id="CHEBI:47013"/>
        <dbReference type="ChEBI" id="CHEBI:78346"/>
        <dbReference type="ChEBI" id="CHEBI:456216"/>
        <dbReference type="EC" id="2.7.1.15"/>
    </reaction>
</comment>
<dbReference type="Proteomes" id="UP001589733">
    <property type="component" value="Unassembled WGS sequence"/>
</dbReference>
<sequence>MLPTSGTLLFAGALNVDFSIRVPHLPEPGETVLGPNYQVMPGGKAANQAVACARAGGQAALVGAVGTDPFAEVALCCLRASGVNLSGVRTLQGSSGAAFIGISDTGENTILVAAGTNAALRPEDLPDLTAVDMLVLPLETPLPTIQAFAEAAWQRGVQVVLNAAPAQTLPPLLLQYVSLLIVNEGELRALMPPVPTEDLWQQLRAVQQQGPKAIVVTLGERGCAALLADGTQLRIPAPVVTAVDTTGAGDTFTGTLVAALSRGLHFADALIWASAAAALACTRPGAQPSIPSADEVEAFLSARVTG</sequence>
<comment type="activity regulation">
    <text evidence="9">Activated by a monovalent cation that binds near, but not in, the active site. The most likely occupant of the site in vivo is potassium. Ion binding induces a conformational change that may alter substrate affinity.</text>
</comment>
<dbReference type="CDD" id="cd01174">
    <property type="entry name" value="ribokinase"/>
    <property type="match status" value="1"/>
</dbReference>
<keyword evidence="1 9" id="KW-0808">Transferase</keyword>
<feature type="binding site" evidence="9">
    <location>
        <position position="246"/>
    </location>
    <ligand>
        <name>K(+)</name>
        <dbReference type="ChEBI" id="CHEBI:29103"/>
    </ligand>
</feature>
<dbReference type="GO" id="GO:0004747">
    <property type="term" value="F:ribokinase activity"/>
    <property type="evidence" value="ECO:0007669"/>
    <property type="project" value="UniProtKB-EC"/>
</dbReference>
<dbReference type="PRINTS" id="PR00990">
    <property type="entry name" value="RIBOKINASE"/>
</dbReference>
<dbReference type="SUPFAM" id="SSF53613">
    <property type="entry name" value="Ribokinase-like"/>
    <property type="match status" value="1"/>
</dbReference>
<keyword evidence="2 9" id="KW-0479">Metal-binding</keyword>
<gene>
    <name evidence="9" type="primary">rbsK</name>
    <name evidence="11" type="ORF">ACFFLM_05400</name>
</gene>
<evidence type="ECO:0000256" key="3">
    <source>
        <dbReference type="ARBA" id="ARBA00022741"/>
    </source>
</evidence>
<dbReference type="EC" id="2.7.1.15" evidence="9"/>
<accession>A0ABV6AV75</accession>
<comment type="subunit">
    <text evidence="9">Homodimer.</text>
</comment>
<evidence type="ECO:0000256" key="4">
    <source>
        <dbReference type="ARBA" id="ARBA00022777"/>
    </source>
</evidence>
<keyword evidence="4 9" id="KW-0418">Kinase</keyword>
<comment type="pathway">
    <text evidence="9">Carbohydrate metabolism; D-ribose degradation; D-ribose 5-phosphate from beta-D-ribopyranose: step 2/2.</text>
</comment>
<evidence type="ECO:0000256" key="5">
    <source>
        <dbReference type="ARBA" id="ARBA00022840"/>
    </source>
</evidence>
<evidence type="ECO:0000313" key="11">
    <source>
        <dbReference type="EMBL" id="MFB9991408.1"/>
    </source>
</evidence>
<evidence type="ECO:0000313" key="12">
    <source>
        <dbReference type="Proteomes" id="UP001589733"/>
    </source>
</evidence>
<comment type="subcellular location">
    <subcellularLocation>
        <location evidence="9">Cytoplasm</location>
    </subcellularLocation>
</comment>
<dbReference type="EMBL" id="JBHLYR010000014">
    <property type="protein sequence ID" value="MFB9991408.1"/>
    <property type="molecule type" value="Genomic_DNA"/>
</dbReference>
<feature type="domain" description="Carbohydrate kinase PfkB" evidence="10">
    <location>
        <begin position="10"/>
        <end position="292"/>
    </location>
</feature>
<evidence type="ECO:0000256" key="1">
    <source>
        <dbReference type="ARBA" id="ARBA00022679"/>
    </source>
</evidence>
<evidence type="ECO:0000256" key="7">
    <source>
        <dbReference type="ARBA" id="ARBA00022958"/>
    </source>
</evidence>
<feature type="binding site" evidence="9">
    <location>
        <begin position="43"/>
        <end position="47"/>
    </location>
    <ligand>
        <name>substrate</name>
    </ligand>
</feature>
<dbReference type="Gene3D" id="3.40.1190.20">
    <property type="match status" value="1"/>
</dbReference>
<reference evidence="11 12" key="1">
    <citation type="submission" date="2024-09" db="EMBL/GenBank/DDBJ databases">
        <authorList>
            <person name="Sun Q."/>
            <person name="Mori K."/>
        </authorList>
    </citation>
    <scope>NUCLEOTIDE SEQUENCE [LARGE SCALE GENOMIC DNA]</scope>
    <source>
        <strain evidence="11 12">JCM 13503</strain>
    </source>
</reference>
<feature type="binding site" evidence="9">
    <location>
        <begin position="15"/>
        <end position="17"/>
    </location>
    <ligand>
        <name>substrate</name>
    </ligand>
</feature>
<feature type="binding site" evidence="9">
    <location>
        <position position="283"/>
    </location>
    <ligand>
        <name>K(+)</name>
        <dbReference type="ChEBI" id="CHEBI:29103"/>
    </ligand>
</feature>
<protein>
    <recommendedName>
        <fullName evidence="9">Ribokinase</fullName>
        <shortName evidence="9">RK</shortName>
        <ecNumber evidence="9">2.7.1.15</ecNumber>
    </recommendedName>
</protein>
<dbReference type="InterPro" id="IPR002139">
    <property type="entry name" value="Ribo/fructo_kinase"/>
</dbReference>
<feature type="binding site" evidence="9">
    <location>
        <position position="139"/>
    </location>
    <ligand>
        <name>substrate</name>
    </ligand>
</feature>
<keyword evidence="9" id="KW-0963">Cytoplasm</keyword>
<dbReference type="PANTHER" id="PTHR10584">
    <property type="entry name" value="SUGAR KINASE"/>
    <property type="match status" value="1"/>
</dbReference>
<keyword evidence="6 9" id="KW-0460">Magnesium</keyword>
<organism evidence="11 12">
    <name type="scientific">Deinococcus oregonensis</name>
    <dbReference type="NCBI Taxonomy" id="1805970"/>
    <lineage>
        <taxon>Bacteria</taxon>
        <taxon>Thermotogati</taxon>
        <taxon>Deinococcota</taxon>
        <taxon>Deinococci</taxon>
        <taxon>Deinococcales</taxon>
        <taxon>Deinococcaceae</taxon>
        <taxon>Deinococcus</taxon>
    </lineage>
</organism>
<feature type="binding site" evidence="9">
    <location>
        <begin position="217"/>
        <end position="222"/>
    </location>
    <ligand>
        <name>ATP</name>
        <dbReference type="ChEBI" id="CHEBI:30616"/>
    </ligand>
</feature>
<dbReference type="InterPro" id="IPR011611">
    <property type="entry name" value="PfkB_dom"/>
</dbReference>
<evidence type="ECO:0000256" key="8">
    <source>
        <dbReference type="ARBA" id="ARBA00023277"/>
    </source>
</evidence>
<keyword evidence="5 9" id="KW-0067">ATP-binding</keyword>
<dbReference type="Pfam" id="PF00294">
    <property type="entry name" value="PfkB"/>
    <property type="match status" value="1"/>
</dbReference>
<evidence type="ECO:0000256" key="6">
    <source>
        <dbReference type="ARBA" id="ARBA00022842"/>
    </source>
</evidence>
<evidence type="ECO:0000256" key="9">
    <source>
        <dbReference type="HAMAP-Rule" id="MF_01987"/>
    </source>
</evidence>
<dbReference type="HAMAP" id="MF_01987">
    <property type="entry name" value="Ribokinase"/>
    <property type="match status" value="1"/>
</dbReference>
<dbReference type="InterPro" id="IPR029056">
    <property type="entry name" value="Ribokinase-like"/>
</dbReference>
<feature type="active site" description="Proton acceptor" evidence="9">
    <location>
        <position position="250"/>
    </location>
</feature>
<evidence type="ECO:0000259" key="10">
    <source>
        <dbReference type="Pfam" id="PF00294"/>
    </source>
</evidence>